<evidence type="ECO:0000313" key="5">
    <source>
        <dbReference type="Proteomes" id="UP001629432"/>
    </source>
</evidence>
<dbReference type="Proteomes" id="UP001629432">
    <property type="component" value="Unassembled WGS sequence"/>
</dbReference>
<dbReference type="PROSITE" id="PS50056">
    <property type="entry name" value="TYR_PHOSPHATASE_2"/>
    <property type="match status" value="1"/>
</dbReference>
<accession>A0ABW9E5Q5</accession>
<dbReference type="InterPro" id="IPR029021">
    <property type="entry name" value="Prot-tyrosine_phosphatase-like"/>
</dbReference>
<dbReference type="InterPro" id="IPR000387">
    <property type="entry name" value="Tyr_Pase_dom"/>
</dbReference>
<keyword evidence="5" id="KW-1185">Reference proteome</keyword>
<evidence type="ECO:0000256" key="2">
    <source>
        <dbReference type="SAM" id="MobiDB-lite"/>
    </source>
</evidence>
<evidence type="ECO:0000256" key="1">
    <source>
        <dbReference type="ARBA" id="ARBA00009580"/>
    </source>
</evidence>
<dbReference type="PANTHER" id="PTHR31126:SF1">
    <property type="entry name" value="TYROSINE SPECIFIC PROTEIN PHOSPHATASES DOMAIN-CONTAINING PROTEIN"/>
    <property type="match status" value="1"/>
</dbReference>
<comment type="caution">
    <text evidence="4">The sequence shown here is derived from an EMBL/GenBank/DDBJ whole genome shotgun (WGS) entry which is preliminary data.</text>
</comment>
<dbReference type="EMBL" id="JAQQCF010000041">
    <property type="protein sequence ID" value="MFM0641451.1"/>
    <property type="molecule type" value="Genomic_DNA"/>
</dbReference>
<feature type="region of interest" description="Disordered" evidence="2">
    <location>
        <begin position="1"/>
        <end position="34"/>
    </location>
</feature>
<name>A0ABW9E5Q5_9BURK</name>
<feature type="region of interest" description="Disordered" evidence="2">
    <location>
        <begin position="81"/>
        <end position="100"/>
    </location>
</feature>
<protein>
    <submittedName>
        <fullName evidence="4">Tyrosine-protein phosphatase</fullName>
    </submittedName>
</protein>
<dbReference type="Pfam" id="PF13350">
    <property type="entry name" value="Y_phosphatase3"/>
    <property type="match status" value="1"/>
</dbReference>
<evidence type="ECO:0000259" key="3">
    <source>
        <dbReference type="PROSITE" id="PS50056"/>
    </source>
</evidence>
<feature type="domain" description="Tyrosine specific protein phosphatases" evidence="3">
    <location>
        <begin position="187"/>
        <end position="254"/>
    </location>
</feature>
<dbReference type="Gene3D" id="3.90.190.10">
    <property type="entry name" value="Protein tyrosine phosphatase superfamily"/>
    <property type="match status" value="1"/>
</dbReference>
<gene>
    <name evidence="4" type="ORF">PQQ63_32645</name>
</gene>
<feature type="non-terminal residue" evidence="4">
    <location>
        <position position="1"/>
    </location>
</feature>
<dbReference type="RefSeq" id="WP_408340036.1">
    <property type="nucleotide sequence ID" value="NZ_JAQQCF010000041.1"/>
</dbReference>
<reference evidence="4 5" key="1">
    <citation type="journal article" date="2024" name="Chem. Sci.">
        <title>Discovery of megapolipeptins by genome mining of a Burkholderiales bacteria collection.</title>
        <authorList>
            <person name="Paulo B.S."/>
            <person name="Recchia M.J.J."/>
            <person name="Lee S."/>
            <person name="Fergusson C.H."/>
            <person name="Romanowski S.B."/>
            <person name="Hernandez A."/>
            <person name="Krull N."/>
            <person name="Liu D.Y."/>
            <person name="Cavanagh H."/>
            <person name="Bos A."/>
            <person name="Gray C.A."/>
            <person name="Murphy B.T."/>
            <person name="Linington R.G."/>
            <person name="Eustaquio A.S."/>
        </authorList>
    </citation>
    <scope>NUCLEOTIDE SEQUENCE [LARGE SCALE GENOMIC DNA]</scope>
    <source>
        <strain evidence="4 5">RL17-338-BIC-A</strain>
    </source>
</reference>
<proteinExistence type="inferred from homology"/>
<dbReference type="PANTHER" id="PTHR31126">
    <property type="entry name" value="TYROSINE-PROTEIN PHOSPHATASE"/>
    <property type="match status" value="1"/>
</dbReference>
<sequence>ITNQGKANAIGRQESATQATKINQTTNLKNTTMKHNPYRPAAIAALLSAIALTATAQPTAEGKQTDTYIQMEKIQNTRDLAGLTTPDGQQIQPGRLYRSGNPAFATPTDIEKLKAMHLDVVLDFRAASEKKPAEQAFASQFPWQADPVLAGNLSPEAIIPMLKRSTPAQMHQFMVSLYRQFPSDYQPQFGRFLKLAEEDKTILYHCTAGKDRTGFATVLLLSALGVDRATVIANYLESNRYNATGNAQATAQLQKIGIAPDVLAPMLAVDPDYIGAAMEVIDQQYGGMQHYLVDVLHVNTAKIRQNYLEATPSVTANP</sequence>
<evidence type="ECO:0000313" key="4">
    <source>
        <dbReference type="EMBL" id="MFM0641451.1"/>
    </source>
</evidence>
<feature type="compositionally biased region" description="Polar residues" evidence="2">
    <location>
        <begin position="14"/>
        <end position="34"/>
    </location>
</feature>
<organism evidence="4 5">
    <name type="scientific">Paraburkholderia metrosideri</name>
    <dbReference type="NCBI Taxonomy" id="580937"/>
    <lineage>
        <taxon>Bacteria</taxon>
        <taxon>Pseudomonadati</taxon>
        <taxon>Pseudomonadota</taxon>
        <taxon>Betaproteobacteria</taxon>
        <taxon>Burkholderiales</taxon>
        <taxon>Burkholderiaceae</taxon>
        <taxon>Paraburkholderia</taxon>
    </lineage>
</organism>
<dbReference type="SUPFAM" id="SSF52799">
    <property type="entry name" value="(Phosphotyrosine protein) phosphatases II"/>
    <property type="match status" value="1"/>
</dbReference>
<dbReference type="InterPro" id="IPR026893">
    <property type="entry name" value="Tyr/Ser_Pase_IphP-type"/>
</dbReference>
<comment type="similarity">
    <text evidence="1">Belongs to the protein-tyrosine phosphatase family.</text>
</comment>